<organism evidence="2 3">
    <name type="scientific">Longispora fulva</name>
    <dbReference type="NCBI Taxonomy" id="619741"/>
    <lineage>
        <taxon>Bacteria</taxon>
        <taxon>Bacillati</taxon>
        <taxon>Actinomycetota</taxon>
        <taxon>Actinomycetes</taxon>
        <taxon>Micromonosporales</taxon>
        <taxon>Micromonosporaceae</taxon>
        <taxon>Longispora</taxon>
    </lineage>
</organism>
<evidence type="ECO:0000313" key="3">
    <source>
        <dbReference type="Proteomes" id="UP000622552"/>
    </source>
</evidence>
<gene>
    <name evidence="2" type="ORF">IW245_007333</name>
</gene>
<name>A0A8J7KN19_9ACTN</name>
<accession>A0A8J7KN19</accession>
<proteinExistence type="predicted"/>
<dbReference type="RefSeq" id="WP_197007602.1">
    <property type="nucleotide sequence ID" value="NZ_BONS01000046.1"/>
</dbReference>
<sequence>MTEFADILAVAQRPATSVPLCLRGDLVAEFRALERDLEQADRRAPSLAEASPAAVIAARMNALREQMLAATVAFRLEAMPPAAWSDFLATQPAKSKDIDEDAFKAAWYAWVCQLVAHTCTDPVMTAEQVDQLVPRLSGEQWARLSDTAWSINASEVNVPFSVAASVLLPEANSAQK</sequence>
<protein>
    <submittedName>
        <fullName evidence="2">Uncharacterized protein</fullName>
    </submittedName>
</protein>
<comment type="caution">
    <text evidence="2">The sequence shown here is derived from an EMBL/GenBank/DDBJ whole genome shotgun (WGS) entry which is preliminary data.</text>
</comment>
<keyword evidence="3" id="KW-1185">Reference proteome</keyword>
<evidence type="ECO:0000256" key="1">
    <source>
        <dbReference type="SAM" id="Coils"/>
    </source>
</evidence>
<evidence type="ECO:0000313" key="2">
    <source>
        <dbReference type="EMBL" id="MBG6141139.1"/>
    </source>
</evidence>
<dbReference type="AlphaFoldDB" id="A0A8J7KN19"/>
<dbReference type="EMBL" id="JADOUF010000001">
    <property type="protein sequence ID" value="MBG6141139.1"/>
    <property type="molecule type" value="Genomic_DNA"/>
</dbReference>
<feature type="coiled-coil region" evidence="1">
    <location>
        <begin position="23"/>
        <end position="50"/>
    </location>
</feature>
<dbReference type="Proteomes" id="UP000622552">
    <property type="component" value="Unassembled WGS sequence"/>
</dbReference>
<keyword evidence="1" id="KW-0175">Coiled coil</keyword>
<reference evidence="2" key="1">
    <citation type="submission" date="2020-11" db="EMBL/GenBank/DDBJ databases">
        <title>Sequencing the genomes of 1000 actinobacteria strains.</title>
        <authorList>
            <person name="Klenk H.-P."/>
        </authorList>
    </citation>
    <scope>NUCLEOTIDE SEQUENCE</scope>
    <source>
        <strain evidence="2">DSM 45356</strain>
    </source>
</reference>